<dbReference type="Proteomes" id="UP000315471">
    <property type="component" value="Unassembled WGS sequence"/>
</dbReference>
<name>A0A5C6DT02_9BACT</name>
<reference evidence="1 2" key="1">
    <citation type="submission" date="2019-02" db="EMBL/GenBank/DDBJ databases">
        <title>Deep-cultivation of Planctomycetes and their phenomic and genomic characterization uncovers novel biology.</title>
        <authorList>
            <person name="Wiegand S."/>
            <person name="Jogler M."/>
            <person name="Boedeker C."/>
            <person name="Pinto D."/>
            <person name="Vollmers J."/>
            <person name="Rivas-Marin E."/>
            <person name="Kohn T."/>
            <person name="Peeters S.H."/>
            <person name="Heuer A."/>
            <person name="Rast P."/>
            <person name="Oberbeckmann S."/>
            <person name="Bunk B."/>
            <person name="Jeske O."/>
            <person name="Meyerdierks A."/>
            <person name="Storesund J.E."/>
            <person name="Kallscheuer N."/>
            <person name="Luecker S."/>
            <person name="Lage O.M."/>
            <person name="Pohl T."/>
            <person name="Merkel B.J."/>
            <person name="Hornburger P."/>
            <person name="Mueller R.-W."/>
            <person name="Bruemmer F."/>
            <person name="Labrenz M."/>
            <person name="Spormann A.M."/>
            <person name="Op Den Camp H."/>
            <person name="Overmann J."/>
            <person name="Amann R."/>
            <person name="Jetten M.S.M."/>
            <person name="Mascher T."/>
            <person name="Medema M.H."/>
            <person name="Devos D.P."/>
            <person name="Kaster A.-K."/>
            <person name="Ovreas L."/>
            <person name="Rohde M."/>
            <person name="Galperin M.Y."/>
            <person name="Jogler C."/>
        </authorList>
    </citation>
    <scope>NUCLEOTIDE SEQUENCE [LARGE SCALE GENOMIC DNA]</scope>
    <source>
        <strain evidence="1 2">Q31b</strain>
    </source>
</reference>
<gene>
    <name evidence="1" type="ORF">Q31b_32030</name>
</gene>
<evidence type="ECO:0000313" key="2">
    <source>
        <dbReference type="Proteomes" id="UP000315471"/>
    </source>
</evidence>
<keyword evidence="2" id="KW-1185">Reference proteome</keyword>
<proteinExistence type="predicted"/>
<protein>
    <submittedName>
        <fullName evidence="1">Uncharacterized protein</fullName>
    </submittedName>
</protein>
<comment type="caution">
    <text evidence="1">The sequence shown here is derived from an EMBL/GenBank/DDBJ whole genome shotgun (WGS) entry which is preliminary data.</text>
</comment>
<accession>A0A5C6DT02</accession>
<dbReference type="EMBL" id="SJPY01000005">
    <property type="protein sequence ID" value="TWU39888.1"/>
    <property type="molecule type" value="Genomic_DNA"/>
</dbReference>
<organism evidence="1 2">
    <name type="scientific">Novipirellula aureliae</name>
    <dbReference type="NCBI Taxonomy" id="2527966"/>
    <lineage>
        <taxon>Bacteria</taxon>
        <taxon>Pseudomonadati</taxon>
        <taxon>Planctomycetota</taxon>
        <taxon>Planctomycetia</taxon>
        <taxon>Pirellulales</taxon>
        <taxon>Pirellulaceae</taxon>
        <taxon>Novipirellula</taxon>
    </lineage>
</organism>
<evidence type="ECO:0000313" key="1">
    <source>
        <dbReference type="EMBL" id="TWU39888.1"/>
    </source>
</evidence>
<sequence>MLRRPERHLDRLTVEFRWEVTRRHPVYLQLWQVHQASQEMSPPGSWQELRQIEDVISACNAIRVVSEPVDPALSFAELSAMDPSGLFHCNALQPITVKMMLGLIGKHLSSDSLRQVAQSFTRLADGKDGALDTNEALIAFAEIINSVEPEMEAVMPGPFYVVSPVAPREQWQEDMARCQNYWREQLNLEPSRDRPRDYSNYLRAWDLSEGFGGGRYNRDGAKSFAEVGRVLSKDESTIRRWYHRAFFLITGHEFSNENWHSVMGFQQLSGFMGLTISPVCRERLKRANSQQHDVDFSTVQQDADFLDTATAPLPAADLRVICARICQLIEDGLTDGEIIDQVEIEFGPQQDLDEAEICNAINYLRSRDDVRRDYLGEL</sequence>
<dbReference type="AlphaFoldDB" id="A0A5C6DT02"/>